<dbReference type="Pfam" id="PF12391">
    <property type="entry name" value="PCDO_beta_N"/>
    <property type="match status" value="1"/>
</dbReference>
<evidence type="ECO:0000256" key="3">
    <source>
        <dbReference type="ARBA" id="ARBA00023002"/>
    </source>
</evidence>
<dbReference type="InterPro" id="IPR000627">
    <property type="entry name" value="Intradiol_dOase_C"/>
</dbReference>
<dbReference type="InterPro" id="IPR050770">
    <property type="entry name" value="Intradiol_RC_Dioxygenase"/>
</dbReference>
<dbReference type="NCBIfam" id="TIGR02423">
    <property type="entry name" value="protocat_alph"/>
    <property type="match status" value="1"/>
</dbReference>
<organism evidence="6 7">
    <name type="scientific">Kibdelosporangium philippinense</name>
    <dbReference type="NCBI Taxonomy" id="211113"/>
    <lineage>
        <taxon>Bacteria</taxon>
        <taxon>Bacillati</taxon>
        <taxon>Actinomycetota</taxon>
        <taxon>Actinomycetes</taxon>
        <taxon>Pseudonocardiales</taxon>
        <taxon>Pseudonocardiaceae</taxon>
        <taxon>Kibdelosporangium</taxon>
    </lineage>
</organism>
<evidence type="ECO:0000313" key="7">
    <source>
        <dbReference type="Proteomes" id="UP001521150"/>
    </source>
</evidence>
<feature type="region of interest" description="Disordered" evidence="4">
    <location>
        <begin position="1"/>
        <end position="24"/>
    </location>
</feature>
<comment type="caution">
    <text evidence="6">The sequence shown here is derived from an EMBL/GenBank/DDBJ whole genome shotgun (WGS) entry which is preliminary data.</text>
</comment>
<feature type="domain" description="Intradiol ring-cleavage dioxygenases" evidence="5">
    <location>
        <begin position="72"/>
        <end position="100"/>
    </location>
</feature>
<dbReference type="EC" id="1.13.11.3" evidence="6"/>
<dbReference type="InterPro" id="IPR024756">
    <property type="entry name" value="PCDO_beta_N"/>
</dbReference>
<dbReference type="InterPro" id="IPR012786">
    <property type="entry name" value="Protocat_dOase_a"/>
</dbReference>
<dbReference type="EMBL" id="JAJVCN010000001">
    <property type="protein sequence ID" value="MCE7001408.1"/>
    <property type="molecule type" value="Genomic_DNA"/>
</dbReference>
<protein>
    <submittedName>
        <fullName evidence="6">Protocatechuate 3,4-dioxygenase subunit beta</fullName>
        <ecNumber evidence="6">1.13.11.3</ecNumber>
    </submittedName>
</protein>
<reference evidence="6 7" key="1">
    <citation type="submission" date="2021-12" db="EMBL/GenBank/DDBJ databases">
        <title>Genome sequence of Kibdelosporangium philippinense ATCC 49844.</title>
        <authorList>
            <person name="Fedorov E.A."/>
            <person name="Omeragic M."/>
            <person name="Shalygina K.F."/>
            <person name="Maclea K.S."/>
        </authorList>
    </citation>
    <scope>NUCLEOTIDE SEQUENCE [LARGE SCALE GENOMIC DNA]</scope>
    <source>
        <strain evidence="6 7">ATCC 49844</strain>
    </source>
</reference>
<dbReference type="PROSITE" id="PS00083">
    <property type="entry name" value="INTRADIOL_DIOXYGENAS"/>
    <property type="match status" value="1"/>
</dbReference>
<dbReference type="GO" id="GO:0018578">
    <property type="term" value="F:protocatechuate 3,4-dioxygenase activity"/>
    <property type="evidence" value="ECO:0007669"/>
    <property type="project" value="UniProtKB-EC"/>
</dbReference>
<evidence type="ECO:0000259" key="5">
    <source>
        <dbReference type="PROSITE" id="PS00083"/>
    </source>
</evidence>
<comment type="similarity">
    <text evidence="1">Belongs to the intradiol ring-cleavage dioxygenase family.</text>
</comment>
<accession>A0ABS8Z316</accession>
<evidence type="ECO:0000313" key="6">
    <source>
        <dbReference type="EMBL" id="MCE7001408.1"/>
    </source>
</evidence>
<dbReference type="InterPro" id="IPR015889">
    <property type="entry name" value="Intradiol_dOase_core"/>
</dbReference>
<dbReference type="InterPro" id="IPR012785">
    <property type="entry name" value="Protocat_dOase_b"/>
</dbReference>
<dbReference type="NCBIfam" id="TIGR02422">
    <property type="entry name" value="protocat_beta"/>
    <property type="match status" value="1"/>
</dbReference>
<dbReference type="Pfam" id="PF00775">
    <property type="entry name" value="Dioxygenase_C"/>
    <property type="match status" value="1"/>
</dbReference>
<keyword evidence="3 6" id="KW-0560">Oxidoreductase</keyword>
<dbReference type="RefSeq" id="WP_233722476.1">
    <property type="nucleotide sequence ID" value="NZ_JAJVCN010000001.1"/>
</dbReference>
<dbReference type="Proteomes" id="UP001521150">
    <property type="component" value="Unassembled WGS sequence"/>
</dbReference>
<dbReference type="PANTHER" id="PTHR33711:SF10">
    <property type="entry name" value="INTRADIOL RING-CLEAVAGE DIOXYGENASES DOMAIN-CONTAINING PROTEIN"/>
    <property type="match status" value="1"/>
</dbReference>
<proteinExistence type="inferred from homology"/>
<dbReference type="PANTHER" id="PTHR33711">
    <property type="entry name" value="DIOXYGENASE, PUTATIVE (AFU_ORTHOLOGUE AFUA_2G02910)-RELATED"/>
    <property type="match status" value="1"/>
</dbReference>
<dbReference type="Gene3D" id="2.60.130.10">
    <property type="entry name" value="Aromatic compound dioxygenase"/>
    <property type="match status" value="1"/>
</dbReference>
<gene>
    <name evidence="6" type="primary">pcaH</name>
    <name evidence="6" type="ORF">LWC34_00915</name>
</gene>
<evidence type="ECO:0000256" key="2">
    <source>
        <dbReference type="ARBA" id="ARBA00022964"/>
    </source>
</evidence>
<dbReference type="SUPFAM" id="SSF49482">
    <property type="entry name" value="Aromatic compound dioxygenase"/>
    <property type="match status" value="1"/>
</dbReference>
<evidence type="ECO:0000256" key="1">
    <source>
        <dbReference type="ARBA" id="ARBA00007825"/>
    </source>
</evidence>
<evidence type="ECO:0000256" key="4">
    <source>
        <dbReference type="SAM" id="MobiDB-lite"/>
    </source>
</evidence>
<name>A0ABS8Z316_9PSEU</name>
<sequence>MYLRDAPGTHPPLDSPGYKSTGLRHPLQRPVLLPQKLTEITGPLLGEGRLGPNDNDLTVQHAGEPQGQRIIVHGKLVDGNGKPVPNSLVEIWQANAGGRYKHAQDRWPSPLDPNFDGVGRTLTDAEGRYTFTTIKPGAYPWQNHDNAWRPAHIHFSVFGRSFTQRLVTQMYFPDDPLFSQDPIFNSVPDPAARARMVSAFDMSRTIPNWALAFSFDIVLRGQDATPFEEEVDDE</sequence>
<keyword evidence="7" id="KW-1185">Reference proteome</keyword>
<keyword evidence="2" id="KW-0223">Dioxygenase</keyword>